<evidence type="ECO:0000259" key="3">
    <source>
        <dbReference type="Pfam" id="PF00248"/>
    </source>
</evidence>
<keyword evidence="5" id="KW-1185">Reference proteome</keyword>
<dbReference type="PANTHER" id="PTHR43364">
    <property type="entry name" value="NADH-SPECIFIC METHYLGLYOXAL REDUCTASE-RELATED"/>
    <property type="match status" value="1"/>
</dbReference>
<evidence type="ECO:0000313" key="5">
    <source>
        <dbReference type="Proteomes" id="UP000636479"/>
    </source>
</evidence>
<evidence type="ECO:0000256" key="2">
    <source>
        <dbReference type="ARBA" id="ARBA00023002"/>
    </source>
</evidence>
<dbReference type="GO" id="GO:0016491">
    <property type="term" value="F:oxidoreductase activity"/>
    <property type="evidence" value="ECO:0007669"/>
    <property type="project" value="UniProtKB-KW"/>
</dbReference>
<dbReference type="InterPro" id="IPR036812">
    <property type="entry name" value="NAD(P)_OxRdtase_dom_sf"/>
</dbReference>
<dbReference type="GeneID" id="59352060"/>
<dbReference type="RefSeq" id="XP_037214042.1">
    <property type="nucleotide sequence ID" value="XM_037369544.1"/>
</dbReference>
<accession>A0A8H6S2J8</accession>
<reference evidence="4" key="1">
    <citation type="submission" date="2020-05" db="EMBL/GenBank/DDBJ databases">
        <title>Mycena genomes resolve the evolution of fungal bioluminescence.</title>
        <authorList>
            <person name="Tsai I.J."/>
        </authorList>
    </citation>
    <scope>NUCLEOTIDE SEQUENCE</scope>
    <source>
        <strain evidence="4">171206Taipei</strain>
    </source>
</reference>
<proteinExistence type="predicted"/>
<keyword evidence="1" id="KW-0521">NADP</keyword>
<dbReference type="InterPro" id="IPR050523">
    <property type="entry name" value="AKR_Detox_Biosynth"/>
</dbReference>
<dbReference type="OrthoDB" id="1720422at2759"/>
<keyword evidence="2" id="KW-0560">Oxidoreductase</keyword>
<protein>
    <submittedName>
        <fullName evidence="4">Aldo-ket-red domain-containing protein</fullName>
    </submittedName>
</protein>
<name>A0A8H6S2J8_9AGAR</name>
<dbReference type="Pfam" id="PF00248">
    <property type="entry name" value="Aldo_ket_red"/>
    <property type="match status" value="1"/>
</dbReference>
<evidence type="ECO:0000256" key="1">
    <source>
        <dbReference type="ARBA" id="ARBA00022857"/>
    </source>
</evidence>
<dbReference type="FunFam" id="3.20.20.100:FF:000004">
    <property type="entry name" value="Oxidoreductase, aldo/keto reductase"/>
    <property type="match status" value="1"/>
</dbReference>
<evidence type="ECO:0000313" key="4">
    <source>
        <dbReference type="EMBL" id="KAF7290682.1"/>
    </source>
</evidence>
<dbReference type="Proteomes" id="UP000636479">
    <property type="component" value="Unassembled WGS sequence"/>
</dbReference>
<gene>
    <name evidence="4" type="ORF">MIND_01308500</name>
</gene>
<dbReference type="EMBL" id="JACAZF010000014">
    <property type="protein sequence ID" value="KAF7290682.1"/>
    <property type="molecule type" value="Genomic_DNA"/>
</dbReference>
<dbReference type="GO" id="GO:0005829">
    <property type="term" value="C:cytosol"/>
    <property type="evidence" value="ECO:0007669"/>
    <property type="project" value="UniProtKB-ARBA"/>
</dbReference>
<dbReference type="CDD" id="cd19079">
    <property type="entry name" value="AKR_EcYajO-like"/>
    <property type="match status" value="1"/>
</dbReference>
<comment type="caution">
    <text evidence="4">The sequence shown here is derived from an EMBL/GenBank/DDBJ whole genome shotgun (WGS) entry which is preliminary data.</text>
</comment>
<feature type="domain" description="NADP-dependent oxidoreductase" evidence="3">
    <location>
        <begin position="24"/>
        <end position="334"/>
    </location>
</feature>
<dbReference type="PANTHER" id="PTHR43364:SF9">
    <property type="entry name" value="OXIDOREDUCTASE"/>
    <property type="match status" value="1"/>
</dbReference>
<sequence>MTSNPTATYTRLGNSGLRVSVPIVGCMSFGLSQQRKWVLDEEPAIEVLKAAWDNGLSTYDTANMYSNGESERILGKFIKKHSIPRSKILIFTKVHHLVVEHDPMLYGFQHPELRETRDYVNQDGLSRAAIFNAVEASLERLDTPYIDLLQIHRFDPRVPVEETMRALHDLVQSGKVRYIGASSMKTWRFQEMNNIAEKNGWTKFVSMQNEFSLLQREEEREMIPYCKAKGIGLIPYSTFAAGNLSRPLGHSSTRSESAKGTIFEAKFTPADEMIIGRVEELAKKKGCTMSQIAFAWALRTVDSPIVGLSSVQRVEEIASRPVELTDEESKYLTEPYAPKADPPIIVARTMSEPKVDTESMASQVFGIPELLLLILSFLAQDGKGTISSVDTSSLSCLARVSRNISQAALDVLWRTMYRPDAIVNLLPDDAYHIAEVNGEYELTRPLTEDDFMVFDKYASRVHYVEFSNSSAKLRRGCELFPYIKDFRYPLFPLLKEFRWEVSVYNGSIGAFYLICPDTPVPSQELTLLMWSEIEHTSGQSLVMKETIDSFNNPALPWLPDVERMNLRTLEFLPGIRNAIRRLTKLQHISFDLRADPQLFERLSTLPYLKSLDTRHLPHNSVSLLSPNTASFALLESIRVSGEVEALSSCLLRIASPNLHTVRLVPHRDDSFVPTSLFQSLVPSSVPQRTTSMTRFTFTSPHGRDKVALKLVIASLSPLYACRNLEVFRVDVDPGELVVTEYDVHAMATAWPRLVDILIAPPRLSAQQGHQLPLYCLWDFAVWCPRIEHLAIEVNADVFVAFVPPNDGRLPSIDRPQMTDLVLFCAPCGDPDVVASFIKLAFPNVSARAFQAYGTIHRPEDVTRWAQVTAELPTGDKTSFVVP</sequence>
<dbReference type="SUPFAM" id="SSF51430">
    <property type="entry name" value="NAD(P)-linked oxidoreductase"/>
    <property type="match status" value="1"/>
</dbReference>
<organism evidence="4 5">
    <name type="scientific">Mycena indigotica</name>
    <dbReference type="NCBI Taxonomy" id="2126181"/>
    <lineage>
        <taxon>Eukaryota</taxon>
        <taxon>Fungi</taxon>
        <taxon>Dikarya</taxon>
        <taxon>Basidiomycota</taxon>
        <taxon>Agaricomycotina</taxon>
        <taxon>Agaricomycetes</taxon>
        <taxon>Agaricomycetidae</taxon>
        <taxon>Agaricales</taxon>
        <taxon>Marasmiineae</taxon>
        <taxon>Mycenaceae</taxon>
        <taxon>Mycena</taxon>
    </lineage>
</organism>
<dbReference type="Gene3D" id="3.20.20.100">
    <property type="entry name" value="NADP-dependent oxidoreductase domain"/>
    <property type="match status" value="1"/>
</dbReference>
<dbReference type="AlphaFoldDB" id="A0A8H6S2J8"/>
<dbReference type="InterPro" id="IPR023210">
    <property type="entry name" value="NADP_OxRdtase_dom"/>
</dbReference>